<proteinExistence type="predicted"/>
<name>A0ABY2QER8_9SPHN</name>
<feature type="signal peptide" evidence="1">
    <location>
        <begin position="1"/>
        <end position="17"/>
    </location>
</feature>
<sequence length="125" mass="13070">MSLLPAMLLLAATPDPAATFYNRPGATPAMVDADLRRCRMITTGPHADAVGGDVAAAALTPAIPLQKQAAPRPENPAPLPWEAVATPTIEDCMVLRGWRLYALDASTKAALDRLSPAARAARMAA</sequence>
<keyword evidence="3" id="KW-1185">Reference proteome</keyword>
<evidence type="ECO:0000313" key="2">
    <source>
        <dbReference type="EMBL" id="THG39052.1"/>
    </source>
</evidence>
<evidence type="ECO:0000313" key="3">
    <source>
        <dbReference type="Proteomes" id="UP000308038"/>
    </source>
</evidence>
<organism evidence="2 3">
    <name type="scientific">Sphingomonas olei</name>
    <dbReference type="NCBI Taxonomy" id="1886787"/>
    <lineage>
        <taxon>Bacteria</taxon>
        <taxon>Pseudomonadati</taxon>
        <taxon>Pseudomonadota</taxon>
        <taxon>Alphaproteobacteria</taxon>
        <taxon>Sphingomonadales</taxon>
        <taxon>Sphingomonadaceae</taxon>
        <taxon>Sphingomonas</taxon>
    </lineage>
</organism>
<gene>
    <name evidence="2" type="ORF">E5988_12385</name>
</gene>
<dbReference type="EMBL" id="SSTI01000009">
    <property type="protein sequence ID" value="THG39052.1"/>
    <property type="molecule type" value="Genomic_DNA"/>
</dbReference>
<protein>
    <submittedName>
        <fullName evidence="2">Uncharacterized protein</fullName>
    </submittedName>
</protein>
<comment type="caution">
    <text evidence="2">The sequence shown here is derived from an EMBL/GenBank/DDBJ whole genome shotgun (WGS) entry which is preliminary data.</text>
</comment>
<feature type="non-terminal residue" evidence="2">
    <location>
        <position position="125"/>
    </location>
</feature>
<reference evidence="2 3" key="1">
    <citation type="submission" date="2019-04" db="EMBL/GenBank/DDBJ databases">
        <title>Microbes associate with the intestines of laboratory mice.</title>
        <authorList>
            <person name="Navarre W."/>
            <person name="Wong E."/>
            <person name="Huang K.C."/>
            <person name="Tropini C."/>
            <person name="Ng K."/>
            <person name="Yu B."/>
        </authorList>
    </citation>
    <scope>NUCLEOTIDE SEQUENCE [LARGE SCALE GENOMIC DNA]</scope>
    <source>
        <strain evidence="2 3">NM83_B4-11</strain>
    </source>
</reference>
<feature type="chain" id="PRO_5045857058" evidence="1">
    <location>
        <begin position="18"/>
        <end position="125"/>
    </location>
</feature>
<dbReference type="Proteomes" id="UP000308038">
    <property type="component" value="Unassembled WGS sequence"/>
</dbReference>
<accession>A0ABY2QER8</accession>
<keyword evidence="1" id="KW-0732">Signal</keyword>
<evidence type="ECO:0000256" key="1">
    <source>
        <dbReference type="SAM" id="SignalP"/>
    </source>
</evidence>